<dbReference type="PANTHER" id="PTHR35457">
    <property type="entry name" value="HEME A SYNTHASE"/>
    <property type="match status" value="1"/>
</dbReference>
<evidence type="ECO:0000256" key="8">
    <source>
        <dbReference type="ARBA" id="ARBA00023133"/>
    </source>
</evidence>
<protein>
    <submittedName>
        <fullName evidence="13">Cytochrome c oxidase assembly protein subunit 15</fullName>
    </submittedName>
</protein>
<evidence type="ECO:0000256" key="12">
    <source>
        <dbReference type="SAM" id="Phobius"/>
    </source>
</evidence>
<dbReference type="GO" id="GO:0006784">
    <property type="term" value="P:heme A biosynthetic process"/>
    <property type="evidence" value="ECO:0007669"/>
    <property type="project" value="InterPro"/>
</dbReference>
<evidence type="ECO:0000256" key="1">
    <source>
        <dbReference type="ARBA" id="ARBA00004141"/>
    </source>
</evidence>
<feature type="transmembrane region" description="Helical" evidence="12">
    <location>
        <begin position="109"/>
        <end position="132"/>
    </location>
</feature>
<keyword evidence="5 12" id="KW-1133">Transmembrane helix</keyword>
<comment type="caution">
    <text evidence="13">The sequence shown here is derived from an EMBL/GenBank/DDBJ whole genome shotgun (WGS) entry which is preliminary data.</text>
</comment>
<evidence type="ECO:0000313" key="14">
    <source>
        <dbReference type="Proteomes" id="UP000592181"/>
    </source>
</evidence>
<keyword evidence="7" id="KW-0408">Iron</keyword>
<dbReference type="EMBL" id="JACBZX010000001">
    <property type="protein sequence ID" value="NYG38196.1"/>
    <property type="molecule type" value="Genomic_DNA"/>
</dbReference>
<reference evidence="13 14" key="1">
    <citation type="submission" date="2020-07" db="EMBL/GenBank/DDBJ databases">
        <title>Sequencing the genomes of 1000 actinobacteria strains.</title>
        <authorList>
            <person name="Klenk H.-P."/>
        </authorList>
    </citation>
    <scope>NUCLEOTIDE SEQUENCE [LARGE SCALE GENOMIC DNA]</scope>
    <source>
        <strain evidence="13 14">DSM 24723</strain>
    </source>
</reference>
<keyword evidence="2" id="KW-1003">Cell membrane</keyword>
<evidence type="ECO:0000313" key="13">
    <source>
        <dbReference type="EMBL" id="NYG38196.1"/>
    </source>
</evidence>
<evidence type="ECO:0000256" key="9">
    <source>
        <dbReference type="ARBA" id="ARBA00023136"/>
    </source>
</evidence>
<dbReference type="InterPro" id="IPR003780">
    <property type="entry name" value="COX15/CtaA_fam"/>
</dbReference>
<feature type="transmembrane region" description="Helical" evidence="12">
    <location>
        <begin position="83"/>
        <end position="102"/>
    </location>
</feature>
<evidence type="ECO:0000256" key="4">
    <source>
        <dbReference type="ARBA" id="ARBA00022723"/>
    </source>
</evidence>
<keyword evidence="6" id="KW-0560">Oxidoreductase</keyword>
<evidence type="ECO:0000256" key="6">
    <source>
        <dbReference type="ARBA" id="ARBA00023002"/>
    </source>
</evidence>
<comment type="pathway">
    <text evidence="11">Porphyrin-containing compound metabolism.</text>
</comment>
<feature type="transmembrane region" description="Helical" evidence="12">
    <location>
        <begin position="280"/>
        <end position="301"/>
    </location>
</feature>
<dbReference type="GO" id="GO:0046872">
    <property type="term" value="F:metal ion binding"/>
    <property type="evidence" value="ECO:0007669"/>
    <property type="project" value="UniProtKB-KW"/>
</dbReference>
<accession>A0A852X591</accession>
<feature type="transmembrane region" description="Helical" evidence="12">
    <location>
        <begin position="179"/>
        <end position="201"/>
    </location>
</feature>
<name>A0A852X591_9MICO</name>
<dbReference type="GO" id="GO:0016491">
    <property type="term" value="F:oxidoreductase activity"/>
    <property type="evidence" value="ECO:0007669"/>
    <property type="project" value="UniProtKB-KW"/>
</dbReference>
<sequence length="317" mass="33340">MSATLAPTSPDRALRPATHPWLRRILWLNLVVEVGIVVTGGLVRLTGSGLGCPTWPECVPGSYTPTVEQAEGFHKVIEFGNRTLTGLLGLVAVALVVALWRWARERRELLLGALGVLVGVAAQAVVGGITVLTGLNPWIVAFHLLASMFLIAVSAWLVWRSGQPGGRLPLAVHPLVHRLSWAVVAMTAVVLVLGTIVTGSGPHSGDADEPARTGFDPRTVSWLHADSVMLFAGLVVAVWVGARLSGRSPAPARAWGVVALVTLAQGGIGYVQYLTDLPEALVLAHMLGACLLVVAVTRAMVLQRQPVGADAQTAVHG</sequence>
<keyword evidence="8" id="KW-0350">Heme biosynthesis</keyword>
<dbReference type="Proteomes" id="UP000592181">
    <property type="component" value="Unassembled WGS sequence"/>
</dbReference>
<feature type="transmembrane region" description="Helical" evidence="12">
    <location>
        <begin position="254"/>
        <end position="274"/>
    </location>
</feature>
<proteinExistence type="predicted"/>
<keyword evidence="3 12" id="KW-0812">Transmembrane</keyword>
<organism evidence="13 14">
    <name type="scientific">Janibacter alkaliphilus</name>
    <dbReference type="NCBI Taxonomy" id="1069963"/>
    <lineage>
        <taxon>Bacteria</taxon>
        <taxon>Bacillati</taxon>
        <taxon>Actinomycetota</taxon>
        <taxon>Actinomycetes</taxon>
        <taxon>Micrococcales</taxon>
        <taxon>Intrasporangiaceae</taxon>
        <taxon>Janibacter</taxon>
    </lineage>
</organism>
<comment type="subcellular location">
    <subcellularLocation>
        <location evidence="1">Membrane</location>
        <topology evidence="1">Multi-pass membrane protein</topology>
    </subcellularLocation>
</comment>
<feature type="transmembrane region" description="Helical" evidence="12">
    <location>
        <begin position="221"/>
        <end position="242"/>
    </location>
</feature>
<dbReference type="RefSeq" id="WP_343037115.1">
    <property type="nucleotide sequence ID" value="NZ_JACBZX010000001.1"/>
</dbReference>
<keyword evidence="14" id="KW-1185">Reference proteome</keyword>
<keyword evidence="10" id="KW-1015">Disulfide bond</keyword>
<dbReference type="Pfam" id="PF02628">
    <property type="entry name" value="COX15-CtaA"/>
    <property type="match status" value="1"/>
</dbReference>
<evidence type="ECO:0000256" key="10">
    <source>
        <dbReference type="ARBA" id="ARBA00023157"/>
    </source>
</evidence>
<evidence type="ECO:0000256" key="5">
    <source>
        <dbReference type="ARBA" id="ARBA00022989"/>
    </source>
</evidence>
<feature type="transmembrane region" description="Helical" evidence="12">
    <location>
        <begin position="25"/>
        <end position="45"/>
    </location>
</feature>
<evidence type="ECO:0000256" key="7">
    <source>
        <dbReference type="ARBA" id="ARBA00023004"/>
    </source>
</evidence>
<feature type="transmembrane region" description="Helical" evidence="12">
    <location>
        <begin position="138"/>
        <end position="159"/>
    </location>
</feature>
<evidence type="ECO:0000256" key="3">
    <source>
        <dbReference type="ARBA" id="ARBA00022692"/>
    </source>
</evidence>
<evidence type="ECO:0000256" key="2">
    <source>
        <dbReference type="ARBA" id="ARBA00022475"/>
    </source>
</evidence>
<keyword evidence="4" id="KW-0479">Metal-binding</keyword>
<dbReference type="AlphaFoldDB" id="A0A852X591"/>
<gene>
    <name evidence="13" type="ORF">BJY28_002665</name>
</gene>
<evidence type="ECO:0000256" key="11">
    <source>
        <dbReference type="ARBA" id="ARBA00023444"/>
    </source>
</evidence>
<keyword evidence="9 12" id="KW-0472">Membrane</keyword>
<dbReference type="InterPro" id="IPR050450">
    <property type="entry name" value="COX15/CtaA_HemeA_synthase"/>
</dbReference>
<dbReference type="PANTHER" id="PTHR35457:SF1">
    <property type="entry name" value="HEME A SYNTHASE"/>
    <property type="match status" value="1"/>
</dbReference>
<dbReference type="GO" id="GO:0016020">
    <property type="term" value="C:membrane"/>
    <property type="evidence" value="ECO:0007669"/>
    <property type="project" value="UniProtKB-SubCell"/>
</dbReference>